<sequence>MTLCATPGEEIAIGITIAIGEVTAFGLTTTVLAEQDIRGCYNLKSVHPVPTLNVSACWSFMDSGSQFHGLKQIVLSDTKGTKYRKRR</sequence>
<accession>A0A9E7FRD7</accession>
<dbReference type="EMBL" id="CP097507">
    <property type="protein sequence ID" value="URE01516.1"/>
    <property type="molecule type" value="Genomic_DNA"/>
</dbReference>
<name>A0A9E7FRD7_9LILI</name>
<organism evidence="1 2">
    <name type="scientific">Musa troglodytarum</name>
    <name type="common">fe'i banana</name>
    <dbReference type="NCBI Taxonomy" id="320322"/>
    <lineage>
        <taxon>Eukaryota</taxon>
        <taxon>Viridiplantae</taxon>
        <taxon>Streptophyta</taxon>
        <taxon>Embryophyta</taxon>
        <taxon>Tracheophyta</taxon>
        <taxon>Spermatophyta</taxon>
        <taxon>Magnoliopsida</taxon>
        <taxon>Liliopsida</taxon>
        <taxon>Zingiberales</taxon>
        <taxon>Musaceae</taxon>
        <taxon>Musa</taxon>
    </lineage>
</organism>
<keyword evidence="2" id="KW-1185">Reference proteome</keyword>
<protein>
    <submittedName>
        <fullName evidence="1">Uncharacterized protein</fullName>
    </submittedName>
</protein>
<dbReference type="Proteomes" id="UP001055439">
    <property type="component" value="Chromosome 5"/>
</dbReference>
<evidence type="ECO:0000313" key="1">
    <source>
        <dbReference type="EMBL" id="URE01516.1"/>
    </source>
</evidence>
<dbReference type="AlphaFoldDB" id="A0A9E7FRD7"/>
<reference evidence="1" key="1">
    <citation type="submission" date="2022-05" db="EMBL/GenBank/DDBJ databases">
        <title>The Musa troglodytarum L. genome provides insights into the mechanism of non-climacteric behaviour and enrichment of carotenoids.</title>
        <authorList>
            <person name="Wang J."/>
        </authorList>
    </citation>
    <scope>NUCLEOTIDE SEQUENCE</scope>
    <source>
        <tissue evidence="1">Leaf</tissue>
    </source>
</reference>
<evidence type="ECO:0000313" key="2">
    <source>
        <dbReference type="Proteomes" id="UP001055439"/>
    </source>
</evidence>
<proteinExistence type="predicted"/>
<gene>
    <name evidence="1" type="ORF">MUK42_27237</name>
</gene>